<evidence type="ECO:0000313" key="3">
    <source>
        <dbReference type="EMBL" id="UQT60990.1"/>
    </source>
</evidence>
<keyword evidence="4" id="KW-1185">Reference proteome</keyword>
<feature type="transmembrane region" description="Helical" evidence="2">
    <location>
        <begin position="20"/>
        <end position="41"/>
    </location>
</feature>
<dbReference type="Proteomes" id="UP000829992">
    <property type="component" value="Chromosome"/>
</dbReference>
<accession>A0ABY4Q465</accession>
<dbReference type="RefSeq" id="WP_249592322.1">
    <property type="nucleotide sequence ID" value="NZ_BAAAQL010000018.1"/>
</dbReference>
<gene>
    <name evidence="3" type="ORF">M4V62_41260</name>
</gene>
<evidence type="ECO:0000256" key="2">
    <source>
        <dbReference type="SAM" id="Phobius"/>
    </source>
</evidence>
<keyword evidence="2" id="KW-0472">Membrane</keyword>
<evidence type="ECO:0000256" key="1">
    <source>
        <dbReference type="SAM" id="MobiDB-lite"/>
    </source>
</evidence>
<dbReference type="EMBL" id="CP097289">
    <property type="protein sequence ID" value="UQT60990.1"/>
    <property type="molecule type" value="Genomic_DNA"/>
</dbReference>
<feature type="compositionally biased region" description="Low complexity" evidence="1">
    <location>
        <begin position="66"/>
        <end position="75"/>
    </location>
</feature>
<name>A0ABY4Q465_9ACTN</name>
<organism evidence="3 4">
    <name type="scientific">Streptomyces durmitorensis</name>
    <dbReference type="NCBI Taxonomy" id="319947"/>
    <lineage>
        <taxon>Bacteria</taxon>
        <taxon>Bacillati</taxon>
        <taxon>Actinomycetota</taxon>
        <taxon>Actinomycetes</taxon>
        <taxon>Kitasatosporales</taxon>
        <taxon>Streptomycetaceae</taxon>
        <taxon>Streptomyces</taxon>
    </lineage>
</organism>
<keyword evidence="2" id="KW-0812">Transmembrane</keyword>
<feature type="region of interest" description="Disordered" evidence="1">
    <location>
        <begin position="52"/>
        <end position="81"/>
    </location>
</feature>
<reference evidence="3 4" key="1">
    <citation type="submission" date="2022-05" db="EMBL/GenBank/DDBJ databases">
        <authorList>
            <person name="Zhou X."/>
            <person name="Li K."/>
            <person name="Man Y."/>
        </authorList>
    </citation>
    <scope>NUCLEOTIDE SEQUENCE [LARGE SCALE GENOMIC DNA]</scope>
    <source>
        <strain evidence="3 4">MS405</strain>
    </source>
</reference>
<sequence length="141" mass="14195">MASGLRDTGCEERRTAARCAAFGISLATLLAVLCVCFGSAAHHDDTRVRDVMASVSAPPTGGEGGASPAEEAALGHSCPPGDRCASATHAAATALPAPEPSVPTTLVEAGLPAAPATSHPVPRGPVHRHAPDLHVLQVQRT</sequence>
<proteinExistence type="predicted"/>
<keyword evidence="2" id="KW-1133">Transmembrane helix</keyword>
<evidence type="ECO:0000313" key="4">
    <source>
        <dbReference type="Proteomes" id="UP000829992"/>
    </source>
</evidence>
<protein>
    <submittedName>
        <fullName evidence="3">Uncharacterized protein</fullName>
    </submittedName>
</protein>